<dbReference type="Proteomes" id="UP000831701">
    <property type="component" value="Chromosome 5"/>
</dbReference>
<evidence type="ECO:0000313" key="2">
    <source>
        <dbReference type="Proteomes" id="UP000831701"/>
    </source>
</evidence>
<dbReference type="EMBL" id="CM041535">
    <property type="protein sequence ID" value="KAI3372188.1"/>
    <property type="molecule type" value="Genomic_DNA"/>
</dbReference>
<evidence type="ECO:0000313" key="1">
    <source>
        <dbReference type="EMBL" id="KAI3372188.1"/>
    </source>
</evidence>
<reference evidence="1" key="1">
    <citation type="submission" date="2022-04" db="EMBL/GenBank/DDBJ databases">
        <title>Jade perch genome.</title>
        <authorList>
            <person name="Chao B."/>
        </authorList>
    </citation>
    <scope>NUCLEOTIDE SEQUENCE</scope>
    <source>
        <strain evidence="1">CB-2022</strain>
    </source>
</reference>
<organism evidence="1 2">
    <name type="scientific">Scortum barcoo</name>
    <name type="common">barcoo grunter</name>
    <dbReference type="NCBI Taxonomy" id="214431"/>
    <lineage>
        <taxon>Eukaryota</taxon>
        <taxon>Metazoa</taxon>
        <taxon>Chordata</taxon>
        <taxon>Craniata</taxon>
        <taxon>Vertebrata</taxon>
        <taxon>Euteleostomi</taxon>
        <taxon>Actinopterygii</taxon>
        <taxon>Neopterygii</taxon>
        <taxon>Teleostei</taxon>
        <taxon>Neoteleostei</taxon>
        <taxon>Acanthomorphata</taxon>
        <taxon>Eupercaria</taxon>
        <taxon>Centrarchiformes</taxon>
        <taxon>Terapontoidei</taxon>
        <taxon>Terapontidae</taxon>
        <taxon>Scortum</taxon>
    </lineage>
</organism>
<accession>A0ACB8WZP5</accession>
<comment type="caution">
    <text evidence="1">The sequence shown here is derived from an EMBL/GenBank/DDBJ whole genome shotgun (WGS) entry which is preliminary data.</text>
</comment>
<sequence length="430" mass="45340">MQCPHQEEKNWTSQAEEELVTAGFRLPLLRITSGSSSVYSRAAAPTKPGTSHHRTAAAFNQDRSIPAVRRQSHQGAGGEGAGGEGDGAGGEGAGAGGEPEQEQEVKEPEVKESGAGGEGAGAGGEGAGGEPEQEQEVKEPEQEVKEQEQEGAGAGGEGAGGGGEEQEQEVKEQEVKEPEGGEGAGGEGAGGEGGEGAEQEVKEQEVKEQEVKEPEQEVKEQENKSECVLGSTNRPPQSGNMSSPRVGVVRDSMLTNPLLIKASLGQSRSRGLPGPGPDFTFGTSSSSIRDEGVAEVLSSWRVQPRREDSAPHQPAVPDFVSLNRNAVRSGLVTSKELSQYRAQRGGAMSQSPAHKKQRGGASQRPAMPDITFGVTTRASSPLSNLLSHQYARDWLDQQLRRNQSSSQRERQRVRQAEDGRDVTATVKVGV</sequence>
<name>A0ACB8WZP5_9TELE</name>
<gene>
    <name evidence="1" type="ORF">L3Q82_007040</name>
</gene>
<proteinExistence type="predicted"/>
<protein>
    <submittedName>
        <fullName evidence="1">Uncharacterized protein</fullName>
    </submittedName>
</protein>
<keyword evidence="2" id="KW-1185">Reference proteome</keyword>